<comment type="similarity">
    <text evidence="3">Belongs to the thiolase-like superfamily. Beta-ketoacyl-ACP synthases family.</text>
</comment>
<evidence type="ECO:0000259" key="4">
    <source>
        <dbReference type="PROSITE" id="PS52004"/>
    </source>
</evidence>
<feature type="domain" description="Ketosynthase family 3 (KS3)" evidence="4">
    <location>
        <begin position="1"/>
        <end position="423"/>
    </location>
</feature>
<dbReference type="PROSITE" id="PS52004">
    <property type="entry name" value="KS3_2"/>
    <property type="match status" value="1"/>
</dbReference>
<evidence type="ECO:0000313" key="6">
    <source>
        <dbReference type="Proteomes" id="UP000075320"/>
    </source>
</evidence>
<dbReference type="SUPFAM" id="SSF53901">
    <property type="entry name" value="Thiolase-like"/>
    <property type="match status" value="2"/>
</dbReference>
<dbReference type="SMART" id="SM00825">
    <property type="entry name" value="PKS_KS"/>
    <property type="match status" value="1"/>
</dbReference>
<dbReference type="OrthoDB" id="9778690at2"/>
<dbReference type="AlphaFoldDB" id="A0A150WQG2"/>
<dbReference type="Gene3D" id="3.40.47.10">
    <property type="match status" value="2"/>
</dbReference>
<dbReference type="InterPro" id="IPR050091">
    <property type="entry name" value="PKS_NRPS_Biosynth_Enz"/>
</dbReference>
<sequence>MKNVAITGMGCIFSHSPNTEQFWVNILSGKSFREKVPLSRWNPQGTEDDNKKYFVQYEAAVVDDSLISELRKKWNIDKDATRLEVMVESAAREAIGYKGAPSGRGGLVLGMMNPDDEFNLSLGQRFDVEFIKKAGGNSRQSQEFLDFEDSIRKKYKKEYDFADRYGSHLILDRIQNRLGLSEDSIIVDAACASSIAAMDIAMTMIRSDQWDYALVGGAETNLSQGSFKAFDVVGALSKKGCKPFDRESDGLLQGEGCGLLLIQKIKDGEKSSVFISSVGGASDGRTTSLFQPNVEGQTLAYRRAHKQLNFQLDYLEAHGTGTVVGDQTEVSSIVDFFKGQKIPTSSTKFQFGHTKAAAGAAGLIKAIKMLEQQKIPQVKYLNNPITDQLLLKLEERNVSGEINSVGVSSFGFGGSSFHCVVSKNPQAEKAEPANNVVMLSKVGLSRADFSIDKFLETNTFYKIPPNSRSNIDAMQILGLAATLEAFSDMNRDLSVWPFEDTAVISTSTLGLEVSELMAKKLKLESYIKYFESHPGSRSAEILNDLKKDLEKIGMNEDFATGVLNNVIAGRVCHAFDMRGISYNIEAGPRSLSVARNLLFHKIAFGENPLGVLIHVLEKGAGPDLTREGVEVEIYAQEQLANKLFLKPKLEVGVR</sequence>
<dbReference type="CDD" id="cd00833">
    <property type="entry name" value="PKS"/>
    <property type="match status" value="1"/>
</dbReference>
<evidence type="ECO:0000256" key="1">
    <source>
        <dbReference type="ARBA" id="ARBA00022450"/>
    </source>
</evidence>
<accession>A0A150WQG2</accession>
<protein>
    <recommendedName>
        <fullName evidence="4">Ketosynthase family 3 (KS3) domain-containing protein</fullName>
    </recommendedName>
</protein>
<comment type="caution">
    <text evidence="5">The sequence shown here is derived from an EMBL/GenBank/DDBJ whole genome shotgun (WGS) entry which is preliminary data.</text>
</comment>
<dbReference type="PANTHER" id="PTHR43775">
    <property type="entry name" value="FATTY ACID SYNTHASE"/>
    <property type="match status" value="1"/>
</dbReference>
<dbReference type="Proteomes" id="UP000075320">
    <property type="component" value="Unassembled WGS sequence"/>
</dbReference>
<dbReference type="PANTHER" id="PTHR43775:SF37">
    <property type="entry name" value="SI:DKEY-61P9.11"/>
    <property type="match status" value="1"/>
</dbReference>
<dbReference type="InterPro" id="IPR016039">
    <property type="entry name" value="Thiolase-like"/>
</dbReference>
<dbReference type="RefSeq" id="WP_061834170.1">
    <property type="nucleotide sequence ID" value="NZ_LUKE01000001.1"/>
</dbReference>
<proteinExistence type="inferred from homology"/>
<dbReference type="InterPro" id="IPR014031">
    <property type="entry name" value="Ketoacyl_synth_C"/>
</dbReference>
<evidence type="ECO:0000256" key="2">
    <source>
        <dbReference type="ARBA" id="ARBA00022553"/>
    </source>
</evidence>
<dbReference type="InterPro" id="IPR014030">
    <property type="entry name" value="Ketoacyl_synth_N"/>
</dbReference>
<dbReference type="EMBL" id="LUKE01000001">
    <property type="protein sequence ID" value="KYG66606.1"/>
    <property type="molecule type" value="Genomic_DNA"/>
</dbReference>
<name>A0A150WQG2_BDEBC</name>
<keyword evidence="1" id="KW-0596">Phosphopantetheine</keyword>
<keyword evidence="6" id="KW-1185">Reference proteome</keyword>
<dbReference type="Pfam" id="PF02801">
    <property type="entry name" value="Ketoacyl-synt_C"/>
    <property type="match status" value="1"/>
</dbReference>
<keyword evidence="2" id="KW-0597">Phosphoprotein</keyword>
<gene>
    <name evidence="5" type="ORF">AZI86_06055</name>
</gene>
<dbReference type="GO" id="GO:0006633">
    <property type="term" value="P:fatty acid biosynthetic process"/>
    <property type="evidence" value="ECO:0007669"/>
    <property type="project" value="TreeGrafter"/>
</dbReference>
<organism evidence="5 6">
    <name type="scientific">Bdellovibrio bacteriovorus</name>
    <dbReference type="NCBI Taxonomy" id="959"/>
    <lineage>
        <taxon>Bacteria</taxon>
        <taxon>Pseudomonadati</taxon>
        <taxon>Bdellovibrionota</taxon>
        <taxon>Bdellovibrionia</taxon>
        <taxon>Bdellovibrionales</taxon>
        <taxon>Pseudobdellovibrionaceae</taxon>
        <taxon>Bdellovibrio</taxon>
    </lineage>
</organism>
<evidence type="ECO:0000313" key="5">
    <source>
        <dbReference type="EMBL" id="KYG66606.1"/>
    </source>
</evidence>
<dbReference type="GO" id="GO:0004312">
    <property type="term" value="F:fatty acid synthase activity"/>
    <property type="evidence" value="ECO:0007669"/>
    <property type="project" value="TreeGrafter"/>
</dbReference>
<evidence type="ECO:0000256" key="3">
    <source>
        <dbReference type="RuleBase" id="RU003694"/>
    </source>
</evidence>
<dbReference type="InterPro" id="IPR020841">
    <property type="entry name" value="PKS_Beta-ketoAc_synthase_dom"/>
</dbReference>
<dbReference type="Pfam" id="PF00109">
    <property type="entry name" value="ketoacyl-synt"/>
    <property type="match status" value="2"/>
</dbReference>
<reference evidence="5 6" key="1">
    <citation type="submission" date="2016-03" db="EMBL/GenBank/DDBJ databases">
        <authorList>
            <person name="Ploux O."/>
        </authorList>
    </citation>
    <scope>NUCLEOTIDE SEQUENCE [LARGE SCALE GENOMIC DNA]</scope>
    <source>
        <strain evidence="5 6">R0</strain>
    </source>
</reference>
<keyword evidence="3" id="KW-0808">Transferase</keyword>